<protein>
    <recommendedName>
        <fullName evidence="3">Holliday junction resolvase</fullName>
    </recommendedName>
</protein>
<organism evidence="1 2">
    <name type="scientific">Fodinicola feengrottensis</name>
    <dbReference type="NCBI Taxonomy" id="435914"/>
    <lineage>
        <taxon>Bacteria</taxon>
        <taxon>Bacillati</taxon>
        <taxon>Actinomycetota</taxon>
        <taxon>Actinomycetes</taxon>
        <taxon>Mycobacteriales</taxon>
        <taxon>Fodinicola</taxon>
    </lineage>
</organism>
<dbReference type="RefSeq" id="WP_163571059.1">
    <property type="nucleotide sequence ID" value="NZ_WOTO01000035.1"/>
</dbReference>
<reference evidence="1 2" key="1">
    <citation type="journal article" date="2019" name="Int. J. Syst. Evol. Microbiol.">
        <title>The Global Catalogue of Microorganisms (GCM) 10K type strain sequencing project: providing services to taxonomists for standard genome sequencing and annotation.</title>
        <authorList>
            <consortium name="The Broad Institute Genomics Platform"/>
            <consortium name="The Broad Institute Genome Sequencing Center for Infectious Disease"/>
            <person name="Wu L."/>
            <person name="Ma J."/>
        </authorList>
    </citation>
    <scope>NUCLEOTIDE SEQUENCE [LARGE SCALE GENOMIC DNA]</scope>
    <source>
        <strain evidence="1 2">JCM 14718</strain>
    </source>
</reference>
<evidence type="ECO:0000313" key="1">
    <source>
        <dbReference type="EMBL" id="GAA1701501.1"/>
    </source>
</evidence>
<dbReference type="Proteomes" id="UP001500618">
    <property type="component" value="Unassembled WGS sequence"/>
</dbReference>
<sequence>MSSANKAKGTAFETAIVRFLQDGGLRAARKIQHGYLDDGDVDIGPGDFTLQAKNYRNVTDGVREGVEGAEKQAAVAGTDYGVAVVKRARKPVADAYVVMTLRMFRKLAFELVELRKLRER</sequence>
<gene>
    <name evidence="1" type="ORF">GCM10009765_58830</name>
</gene>
<proteinExistence type="predicted"/>
<evidence type="ECO:0000313" key="2">
    <source>
        <dbReference type="Proteomes" id="UP001500618"/>
    </source>
</evidence>
<accession>A0ABN2IAS7</accession>
<comment type="caution">
    <text evidence="1">The sequence shown here is derived from an EMBL/GenBank/DDBJ whole genome shotgun (WGS) entry which is preliminary data.</text>
</comment>
<name>A0ABN2IAS7_9ACTN</name>
<keyword evidence="2" id="KW-1185">Reference proteome</keyword>
<evidence type="ECO:0008006" key="3">
    <source>
        <dbReference type="Google" id="ProtNLM"/>
    </source>
</evidence>
<dbReference type="EMBL" id="BAAANY010000023">
    <property type="protein sequence ID" value="GAA1701501.1"/>
    <property type="molecule type" value="Genomic_DNA"/>
</dbReference>